<protein>
    <submittedName>
        <fullName evidence="1">Uncharacterized protein</fullName>
    </submittedName>
</protein>
<dbReference type="AlphaFoldDB" id="A0A2H3E6S0"/>
<dbReference type="OrthoDB" id="3252425at2759"/>
<dbReference type="InParanoid" id="A0A2H3E6S0"/>
<sequence>DGLVDKLAAMMVSEREEWEEQVLLAKSVLAKLRKLSFKIINSSTILLPTWNAILNELKLKPKKLPHDIATCWNSTYDMLEVAMEHK</sequence>
<feature type="non-terminal residue" evidence="1">
    <location>
        <position position="1"/>
    </location>
</feature>
<dbReference type="EMBL" id="KZ293648">
    <property type="protein sequence ID" value="PBK98848.1"/>
    <property type="molecule type" value="Genomic_DNA"/>
</dbReference>
<name>A0A2H3E6S0_ARMGA</name>
<evidence type="ECO:0000313" key="1">
    <source>
        <dbReference type="EMBL" id="PBK98848.1"/>
    </source>
</evidence>
<dbReference type="Proteomes" id="UP000217790">
    <property type="component" value="Unassembled WGS sequence"/>
</dbReference>
<evidence type="ECO:0000313" key="2">
    <source>
        <dbReference type="Proteomes" id="UP000217790"/>
    </source>
</evidence>
<organism evidence="1 2">
    <name type="scientific">Armillaria gallica</name>
    <name type="common">Bulbous honey fungus</name>
    <name type="synonym">Armillaria bulbosa</name>
    <dbReference type="NCBI Taxonomy" id="47427"/>
    <lineage>
        <taxon>Eukaryota</taxon>
        <taxon>Fungi</taxon>
        <taxon>Dikarya</taxon>
        <taxon>Basidiomycota</taxon>
        <taxon>Agaricomycotina</taxon>
        <taxon>Agaricomycetes</taxon>
        <taxon>Agaricomycetidae</taxon>
        <taxon>Agaricales</taxon>
        <taxon>Marasmiineae</taxon>
        <taxon>Physalacriaceae</taxon>
        <taxon>Armillaria</taxon>
    </lineage>
</organism>
<keyword evidence="2" id="KW-1185">Reference proteome</keyword>
<proteinExistence type="predicted"/>
<accession>A0A2H3E6S0</accession>
<gene>
    <name evidence="1" type="ORF">ARMGADRAFT_921053</name>
</gene>
<reference evidence="2" key="1">
    <citation type="journal article" date="2017" name="Nat. Ecol. Evol.">
        <title>Genome expansion and lineage-specific genetic innovations in the forest pathogenic fungi Armillaria.</title>
        <authorList>
            <person name="Sipos G."/>
            <person name="Prasanna A.N."/>
            <person name="Walter M.C."/>
            <person name="O'Connor E."/>
            <person name="Balint B."/>
            <person name="Krizsan K."/>
            <person name="Kiss B."/>
            <person name="Hess J."/>
            <person name="Varga T."/>
            <person name="Slot J."/>
            <person name="Riley R."/>
            <person name="Boka B."/>
            <person name="Rigling D."/>
            <person name="Barry K."/>
            <person name="Lee J."/>
            <person name="Mihaltcheva S."/>
            <person name="LaButti K."/>
            <person name="Lipzen A."/>
            <person name="Waldron R."/>
            <person name="Moloney N.M."/>
            <person name="Sperisen C."/>
            <person name="Kredics L."/>
            <person name="Vagvoelgyi C."/>
            <person name="Patrignani A."/>
            <person name="Fitzpatrick D."/>
            <person name="Nagy I."/>
            <person name="Doyle S."/>
            <person name="Anderson J.B."/>
            <person name="Grigoriev I.V."/>
            <person name="Gueldener U."/>
            <person name="Muensterkoetter M."/>
            <person name="Nagy L.G."/>
        </authorList>
    </citation>
    <scope>NUCLEOTIDE SEQUENCE [LARGE SCALE GENOMIC DNA]</scope>
    <source>
        <strain evidence="2">Ar21-2</strain>
    </source>
</reference>